<feature type="compositionally biased region" description="Basic and acidic residues" evidence="1">
    <location>
        <begin position="604"/>
        <end position="622"/>
    </location>
</feature>
<dbReference type="RefSeq" id="WP_119772303.1">
    <property type="nucleotide sequence ID" value="NZ_QYUO01000003.1"/>
</dbReference>
<dbReference type="AlphaFoldDB" id="A0A3A3FJ59"/>
<dbReference type="OrthoDB" id="5840260at2"/>
<gene>
    <name evidence="2" type="ORF">D3871_27770</name>
</gene>
<dbReference type="EMBL" id="QYUO01000003">
    <property type="protein sequence ID" value="RJF92418.1"/>
    <property type="molecule type" value="Genomic_DNA"/>
</dbReference>
<dbReference type="Proteomes" id="UP000265955">
    <property type="component" value="Unassembled WGS sequence"/>
</dbReference>
<organism evidence="2 3">
    <name type="scientific">Noviherbaspirillum saxi</name>
    <dbReference type="NCBI Taxonomy" id="2320863"/>
    <lineage>
        <taxon>Bacteria</taxon>
        <taxon>Pseudomonadati</taxon>
        <taxon>Pseudomonadota</taxon>
        <taxon>Betaproteobacteria</taxon>
        <taxon>Burkholderiales</taxon>
        <taxon>Oxalobacteraceae</taxon>
        <taxon>Noviherbaspirillum</taxon>
    </lineage>
</organism>
<dbReference type="GO" id="GO:0035438">
    <property type="term" value="F:cyclic-di-GMP binding"/>
    <property type="evidence" value="ECO:0007669"/>
    <property type="project" value="InterPro"/>
</dbReference>
<comment type="caution">
    <text evidence="2">The sequence shown here is derived from an EMBL/GenBank/DDBJ whole genome shotgun (WGS) entry which is preliminary data.</text>
</comment>
<feature type="region of interest" description="Disordered" evidence="1">
    <location>
        <begin position="560"/>
        <end position="649"/>
    </location>
</feature>
<evidence type="ECO:0000313" key="2">
    <source>
        <dbReference type="EMBL" id="RJF92418.1"/>
    </source>
</evidence>
<dbReference type="InterPro" id="IPR017745">
    <property type="entry name" value="BcsE"/>
</dbReference>
<reference evidence="3" key="1">
    <citation type="submission" date="2018-09" db="EMBL/GenBank/DDBJ databases">
        <authorList>
            <person name="Zhu H."/>
        </authorList>
    </citation>
    <scope>NUCLEOTIDE SEQUENCE [LARGE SCALE GENOMIC DNA]</scope>
    <source>
        <strain evidence="3">K1R23-30</strain>
    </source>
</reference>
<sequence>MNDSSNSLLAAPDLRLGIRGLPNLSDSLISGGMYALVAETPPARYPVLAASLGAALNDNVRCTVVVPAHPEVFLERVESFGHLDTNAHLATERLSVFEMQSEFPKRMFRFGTDMFLRELEHFNVTENSYILFDQADELLALHDISLALDQIDTLRKWFEQRRVTALLVFSRATATHAAAINALMDNLTGIARLGADKNGLELTFDYWQSPEGTIAARNYHLRSLESGFYEASTKTTAPEQAATQTDTETPIEEVPAGEQHFFYMDPDLGSLAQQVSGVWQHVDTLVGMMHATRGKRSATLILSFSRDGNIRQLAEAAHTLRLSLGRQVRIIVREKGASLRYQNEALLLRLGVNLVVHRDVPASRLPLLIESLGGQIFSRDVNINFEAALASVLPTRLRGYLVPTRFTREVELILNRAETLNIPYAMVIGRPVAAMEMVDVIISSALSRPGDLISSDGQHCYIFLNACPQAVLLPTLQRILGMPVDEILQEVRFAANRHDIELELAGLTRAAEQGELPNYSSMLPAVEMEEEAPAEQVTAPHAVSVATSAVAYAKPAMRPAVSSASRPFETPSARPEYAHPAAPQIDTADRTAPIPAAPVQGLDRQADGPRFSYDDSTKESAYGKKAFPRASRSTPATQPKEDTISPAGL</sequence>
<evidence type="ECO:0000256" key="1">
    <source>
        <dbReference type="SAM" id="MobiDB-lite"/>
    </source>
</evidence>
<evidence type="ECO:0008006" key="4">
    <source>
        <dbReference type="Google" id="ProtNLM"/>
    </source>
</evidence>
<accession>A0A3A3FJ59</accession>
<dbReference type="Pfam" id="PF10995">
    <property type="entry name" value="CBP_BcsE"/>
    <property type="match status" value="1"/>
</dbReference>
<proteinExistence type="predicted"/>
<protein>
    <recommendedName>
        <fullName evidence="4">Cellulose biosynthesis protein BcsE</fullName>
    </recommendedName>
</protein>
<evidence type="ECO:0000313" key="3">
    <source>
        <dbReference type="Proteomes" id="UP000265955"/>
    </source>
</evidence>
<keyword evidence="3" id="KW-1185">Reference proteome</keyword>
<name>A0A3A3FJ59_9BURK</name>